<feature type="domain" description="HTH tetR-type" evidence="5">
    <location>
        <begin position="5"/>
        <end position="65"/>
    </location>
</feature>
<dbReference type="Pfam" id="PF00440">
    <property type="entry name" value="TetR_N"/>
    <property type="match status" value="1"/>
</dbReference>
<comment type="caution">
    <text evidence="6">The sequence shown here is derived from an EMBL/GenBank/DDBJ whole genome shotgun (WGS) entry which is preliminary data.</text>
</comment>
<evidence type="ECO:0000256" key="1">
    <source>
        <dbReference type="ARBA" id="ARBA00023015"/>
    </source>
</evidence>
<sequence length="187" mass="20323">MTKELSTRDRLLLVGADLLEHAEGGTVSTRAITEKAGVQAPTLYHHFGNKQALLDEVVSHGFRRFLLDNPVPAGQAGQISAIARAWDTHVRFGVEHPAFYAHIYARVEPGYRCGVVSVVEQMLLETLEQARSLLSVPPALAARMILAASTGVIMTLISELDGAPDWELSERVRDAILDSITVPSGSR</sequence>
<evidence type="ECO:0000313" key="6">
    <source>
        <dbReference type="EMBL" id="RWZ68134.1"/>
    </source>
</evidence>
<dbReference type="PROSITE" id="PS50977">
    <property type="entry name" value="HTH_TETR_2"/>
    <property type="match status" value="1"/>
</dbReference>
<name>A0A3S4ECH5_9MICO</name>
<dbReference type="GO" id="GO:0000976">
    <property type="term" value="F:transcription cis-regulatory region binding"/>
    <property type="evidence" value="ECO:0007669"/>
    <property type="project" value="TreeGrafter"/>
</dbReference>
<dbReference type="InterPro" id="IPR009057">
    <property type="entry name" value="Homeodomain-like_sf"/>
</dbReference>
<dbReference type="InterPro" id="IPR050109">
    <property type="entry name" value="HTH-type_TetR-like_transc_reg"/>
</dbReference>
<keyword evidence="1" id="KW-0805">Transcription regulation</keyword>
<evidence type="ECO:0000259" key="5">
    <source>
        <dbReference type="PROSITE" id="PS50977"/>
    </source>
</evidence>
<keyword evidence="7" id="KW-1185">Reference proteome</keyword>
<dbReference type="SUPFAM" id="SSF46689">
    <property type="entry name" value="Homeodomain-like"/>
    <property type="match status" value="1"/>
</dbReference>
<dbReference type="InterPro" id="IPR001647">
    <property type="entry name" value="HTH_TetR"/>
</dbReference>
<dbReference type="Proteomes" id="UP000288603">
    <property type="component" value="Unassembled WGS sequence"/>
</dbReference>
<dbReference type="RefSeq" id="WP_128497374.1">
    <property type="nucleotide sequence ID" value="NZ_RZNC01000001.1"/>
</dbReference>
<evidence type="ECO:0000313" key="7">
    <source>
        <dbReference type="Proteomes" id="UP000288603"/>
    </source>
</evidence>
<dbReference type="AlphaFoldDB" id="A0A3S4ECH5"/>
<feature type="DNA-binding region" description="H-T-H motif" evidence="4">
    <location>
        <begin position="28"/>
        <end position="47"/>
    </location>
</feature>
<evidence type="ECO:0000256" key="4">
    <source>
        <dbReference type="PROSITE-ProRule" id="PRU00335"/>
    </source>
</evidence>
<accession>A0A3S4ECH5</accession>
<dbReference type="PANTHER" id="PTHR30055:SF234">
    <property type="entry name" value="HTH-TYPE TRANSCRIPTIONAL REGULATOR BETI"/>
    <property type="match status" value="1"/>
</dbReference>
<dbReference type="OrthoDB" id="3784817at2"/>
<evidence type="ECO:0000256" key="3">
    <source>
        <dbReference type="ARBA" id="ARBA00023163"/>
    </source>
</evidence>
<proteinExistence type="predicted"/>
<reference evidence="6 7" key="1">
    <citation type="submission" date="2018-12" db="EMBL/GenBank/DDBJ databases">
        <authorList>
            <person name="Li F."/>
        </authorList>
    </citation>
    <scope>NUCLEOTIDE SEQUENCE [LARGE SCALE GENOMIC DNA]</scope>
    <source>
        <strain evidence="6 7">8H24J-4-2</strain>
    </source>
</reference>
<gene>
    <name evidence="6" type="ORF">ELQ92_02540</name>
</gene>
<keyword evidence="3" id="KW-0804">Transcription</keyword>
<dbReference type="EMBL" id="RZNC01000001">
    <property type="protein sequence ID" value="RWZ68134.1"/>
    <property type="molecule type" value="Genomic_DNA"/>
</dbReference>
<dbReference type="PANTHER" id="PTHR30055">
    <property type="entry name" value="HTH-TYPE TRANSCRIPTIONAL REGULATOR RUTR"/>
    <property type="match status" value="1"/>
</dbReference>
<dbReference type="Gene3D" id="1.10.357.10">
    <property type="entry name" value="Tetracycline Repressor, domain 2"/>
    <property type="match status" value="1"/>
</dbReference>
<dbReference type="GO" id="GO:0003700">
    <property type="term" value="F:DNA-binding transcription factor activity"/>
    <property type="evidence" value="ECO:0007669"/>
    <property type="project" value="TreeGrafter"/>
</dbReference>
<evidence type="ECO:0000256" key="2">
    <source>
        <dbReference type="ARBA" id="ARBA00023125"/>
    </source>
</evidence>
<keyword evidence="2 4" id="KW-0238">DNA-binding</keyword>
<protein>
    <submittedName>
        <fullName evidence="6">TetR/AcrR family transcriptional regulator</fullName>
    </submittedName>
</protein>
<organism evidence="6 7">
    <name type="scientific">Labedella populi</name>
    <dbReference type="NCBI Taxonomy" id="2498850"/>
    <lineage>
        <taxon>Bacteria</taxon>
        <taxon>Bacillati</taxon>
        <taxon>Actinomycetota</taxon>
        <taxon>Actinomycetes</taxon>
        <taxon>Micrococcales</taxon>
        <taxon>Microbacteriaceae</taxon>
        <taxon>Labedella</taxon>
    </lineage>
</organism>